<gene>
    <name evidence="2" type="ORF">Enr10x_32190</name>
    <name evidence="3" type="ORF">Enr10x_39600</name>
</gene>
<sequence length="556" mass="61690">MREIVRRVVVAICLYGGIALCLTPARDLFQIEPVDWLREVGERQQHSENIKGMMSKYVGEEQVKDIDLASKTRGKIPDYIAYETEGRLIVVSGTSWEGLWNDIEETVTNKAPSKAWAAVRGLEYHSNAVYLTRTAPLFQQVNAQWPDQSLLAYIRIDPEDSKIAPRYLSVYEPSPSDLRDAAPTHILYPHRTYGALILFGGLLFYIFLPRARPAESGVFYLARAAGWLPDLLAAFGSGAFFAMPFLITSDSSGGPLDRDWWPLTVIMWGIGAIFASIFVITAWYQTRRLTWDDNGICIETWGFTRRNFPLDKIEGIGGYIQQMPQWLRVLAWVISIFNWRATTSAILLDQADPGFSISLSNGTRYSFTGQGLWGANSLVAWCDAHNIPVEPAVRPLMESKPDFQPSKAGRVVSIIFAVIALVGTGWPLMHVAVGAMPQPEPKFRSGSFDAQDDFGQIPSETKQPVAPPVDQPLGASKPPVTVTPAMLAAEQEIIQQIQKVRDEIKTLKSQIGTVANPNEAAIDKSLEAVSRLRELQKQLEAVRSGKLPEKSSGNAK</sequence>
<feature type="transmembrane region" description="Helical" evidence="1">
    <location>
        <begin position="408"/>
        <end position="429"/>
    </location>
</feature>
<evidence type="ECO:0000313" key="2">
    <source>
        <dbReference type="EMBL" id="QDT27883.1"/>
    </source>
</evidence>
<evidence type="ECO:0000313" key="4">
    <source>
        <dbReference type="Proteomes" id="UP000315647"/>
    </source>
</evidence>
<keyword evidence="1" id="KW-0812">Transmembrane</keyword>
<dbReference type="RefSeq" id="WP_145450599.1">
    <property type="nucleotide sequence ID" value="NZ_CP037421.1"/>
</dbReference>
<keyword evidence="1" id="KW-1133">Transmembrane helix</keyword>
<evidence type="ECO:0000256" key="1">
    <source>
        <dbReference type="SAM" id="Phobius"/>
    </source>
</evidence>
<dbReference type="EMBL" id="CP037421">
    <property type="protein sequence ID" value="QDT27883.1"/>
    <property type="molecule type" value="Genomic_DNA"/>
</dbReference>
<dbReference type="AlphaFoldDB" id="A0A517QAG3"/>
<protein>
    <submittedName>
        <fullName evidence="3">Uncharacterized protein</fullName>
    </submittedName>
</protein>
<keyword evidence="4" id="KW-1185">Reference proteome</keyword>
<feature type="transmembrane region" description="Helical" evidence="1">
    <location>
        <begin position="220"/>
        <end position="248"/>
    </location>
</feature>
<proteinExistence type="predicted"/>
<keyword evidence="1" id="KW-0472">Membrane</keyword>
<dbReference type="EMBL" id="CP037421">
    <property type="protein sequence ID" value="QDT28616.1"/>
    <property type="molecule type" value="Genomic_DNA"/>
</dbReference>
<accession>A0A517QAG3</accession>
<feature type="transmembrane region" description="Helical" evidence="1">
    <location>
        <begin position="260"/>
        <end position="284"/>
    </location>
</feature>
<evidence type="ECO:0000313" key="3">
    <source>
        <dbReference type="EMBL" id="QDT28616.1"/>
    </source>
</evidence>
<reference evidence="3 4" key="1">
    <citation type="submission" date="2019-03" db="EMBL/GenBank/DDBJ databases">
        <title>Deep-cultivation of Planctomycetes and their phenomic and genomic characterization uncovers novel biology.</title>
        <authorList>
            <person name="Wiegand S."/>
            <person name="Jogler M."/>
            <person name="Boedeker C."/>
            <person name="Pinto D."/>
            <person name="Vollmers J."/>
            <person name="Rivas-Marin E."/>
            <person name="Kohn T."/>
            <person name="Peeters S.H."/>
            <person name="Heuer A."/>
            <person name="Rast P."/>
            <person name="Oberbeckmann S."/>
            <person name="Bunk B."/>
            <person name="Jeske O."/>
            <person name="Meyerdierks A."/>
            <person name="Storesund J.E."/>
            <person name="Kallscheuer N."/>
            <person name="Luecker S."/>
            <person name="Lage O.M."/>
            <person name="Pohl T."/>
            <person name="Merkel B.J."/>
            <person name="Hornburger P."/>
            <person name="Mueller R.-W."/>
            <person name="Bruemmer F."/>
            <person name="Labrenz M."/>
            <person name="Spormann A.M."/>
            <person name="Op den Camp H."/>
            <person name="Overmann J."/>
            <person name="Amann R."/>
            <person name="Jetten M.S.M."/>
            <person name="Mascher T."/>
            <person name="Medema M.H."/>
            <person name="Devos D.P."/>
            <person name="Kaster A.-K."/>
            <person name="Ovreas L."/>
            <person name="Rohde M."/>
            <person name="Galperin M.Y."/>
            <person name="Jogler C."/>
        </authorList>
    </citation>
    <scope>NUCLEOTIDE SEQUENCE [LARGE SCALE GENOMIC DNA]</scope>
    <source>
        <strain evidence="3 4">Enr10</strain>
    </source>
</reference>
<dbReference type="Proteomes" id="UP000315647">
    <property type="component" value="Chromosome"/>
</dbReference>
<organism evidence="3 4">
    <name type="scientific">Gimesia panareensis</name>
    <dbReference type="NCBI Taxonomy" id="2527978"/>
    <lineage>
        <taxon>Bacteria</taxon>
        <taxon>Pseudomonadati</taxon>
        <taxon>Planctomycetota</taxon>
        <taxon>Planctomycetia</taxon>
        <taxon>Planctomycetales</taxon>
        <taxon>Planctomycetaceae</taxon>
        <taxon>Gimesia</taxon>
    </lineage>
</organism>
<name>A0A517QAG3_9PLAN</name>
<feature type="transmembrane region" description="Helical" evidence="1">
    <location>
        <begin position="192"/>
        <end position="208"/>
    </location>
</feature>